<accession>A0A132NQ62</accession>
<dbReference type="OrthoDB" id="10253397at2759"/>
<protein>
    <submittedName>
        <fullName evidence="1">Uncharacterized protein</fullName>
    </submittedName>
</protein>
<name>A0A132NQ62_GIAIN</name>
<proteinExistence type="predicted"/>
<gene>
    <name evidence="1" type="ORF">QR46_3768</name>
</gene>
<dbReference type="AlphaFoldDB" id="A0A132NQ62"/>
<dbReference type="Proteomes" id="UP000070089">
    <property type="component" value="Unassembled WGS sequence"/>
</dbReference>
<reference evidence="1 2" key="1">
    <citation type="journal article" date="2015" name="Mol. Biochem. Parasitol.">
        <title>Identification of polymorphic genes for use in assemblage B genotyping assays through comparative genomics of multiple assemblage B Giardia duodenalis isolates.</title>
        <authorList>
            <person name="Wielinga C."/>
            <person name="Thompson R.C."/>
            <person name="Monis P."/>
            <person name="Ryan U."/>
        </authorList>
    </citation>
    <scope>NUCLEOTIDE SEQUENCE [LARGE SCALE GENOMIC DNA]</scope>
    <source>
        <strain evidence="1 2">BAH15c1</strain>
    </source>
</reference>
<dbReference type="VEuPathDB" id="GiardiaDB:QR46_3768"/>
<dbReference type="EMBL" id="JXTI01000127">
    <property type="protein sequence ID" value="KWX12263.1"/>
    <property type="molecule type" value="Genomic_DNA"/>
</dbReference>
<evidence type="ECO:0000313" key="1">
    <source>
        <dbReference type="EMBL" id="KWX12263.1"/>
    </source>
</evidence>
<evidence type="ECO:0000313" key="2">
    <source>
        <dbReference type="Proteomes" id="UP000070089"/>
    </source>
</evidence>
<organism evidence="1 2">
    <name type="scientific">Giardia duodenalis assemblage B</name>
    <dbReference type="NCBI Taxonomy" id="1394984"/>
    <lineage>
        <taxon>Eukaryota</taxon>
        <taxon>Metamonada</taxon>
        <taxon>Diplomonadida</taxon>
        <taxon>Hexamitidae</taxon>
        <taxon>Giardiinae</taxon>
        <taxon>Giardia</taxon>
    </lineage>
</organism>
<comment type="caution">
    <text evidence="1">The sequence shown here is derived from an EMBL/GenBank/DDBJ whole genome shotgun (WGS) entry which is preliminary data.</text>
</comment>
<sequence length="821" mass="92234">MGILEVTRCGCPLELKMSSPGRSALIDEWHNYSQAIVRKGRRLLHDIITSWPLPDKTLIRLVIEALRDYCSLWDTLLKLVDGDKPSTELHLYRDTYPRQPQLISASLRNSLIELCNAGLMALRREPDDTILDMAVLHTHHSVSILHHGNFVDPVLPAMAGLLHDILEGTQHRISVLVVFLQTRRGARSLKAYFKLLVSQWFINVMQTGGIGSLEIVLPSAIIHGQHASLEPLFRLVTTDSVAHLNYCADCNRQLTRTLSIVLEYYPYAAQVCLATNQQLTRLQLFSPTFSPSAALSPTPDVFTADILSLVCAYHDVSTGIRAESTCINIYTASCSLSVSAVAQLFRPIFESTYHYYLWKHDEAVPLSAPSPLSPRIDLICVPPLSDQGMTVYFRNLVTNTDGCIYVSCLTGSYVQSLQHMLLSVLPADEFYHIRSDRLYNSVTVKDDLCKYKIIIFSSSSNVLMYMRKYRMFFPPAKGLVLFNGATSEPLLNVLVESLGSSLQHVTIFHNDSGIYDTIKKAFQRFYDGLDIVFSRKRISLKKIGHNTESVAEQVAGVGMLSQEVRKKVVMFYGDVEILDTLALAAAVIRFGPGDGLCLADLSREITYQSPIQRAYGWKPVKISPEEWLLIALCIAETYFSGMITTTTLCDSVIEMYCNHLQELSPYQCQLVVRLLCLTMGTQPEHCHLIGSEVSEPHTNVRNTPIIKRCYANFNVSTRMHMRRIVRAIIVKLLVCRVLCPYYAYKMGMDGAQTLLQRYFEESIPLSVELGSLAFLLAEGNRLLYSKLSELGEWNVPLLSSCLQHFCIAGVSKRIDSIAKDE</sequence>